<keyword evidence="3" id="KW-1133">Transmembrane helix</keyword>
<accession>A0A498RCJ3</accession>
<dbReference type="EMBL" id="UPPP01000116">
    <property type="protein sequence ID" value="VBB09254.1"/>
    <property type="molecule type" value="Genomic_DNA"/>
</dbReference>
<evidence type="ECO:0000256" key="4">
    <source>
        <dbReference type="ARBA" id="ARBA00023136"/>
    </source>
</evidence>
<evidence type="ECO:0000259" key="5">
    <source>
        <dbReference type="Pfam" id="PF04357"/>
    </source>
</evidence>
<gene>
    <name evidence="6" type="ORF">LUCI_4544</name>
</gene>
<dbReference type="OrthoDB" id="3034030at2"/>
<dbReference type="PANTHER" id="PTHR36985">
    <property type="entry name" value="TRANSLOCATION AND ASSEMBLY MODULE SUBUNIT TAMB"/>
    <property type="match status" value="1"/>
</dbReference>
<dbReference type="GO" id="GO:0005886">
    <property type="term" value="C:plasma membrane"/>
    <property type="evidence" value="ECO:0007669"/>
    <property type="project" value="InterPro"/>
</dbReference>
<organism evidence="6 7">
    <name type="scientific">Lucifera butyrica</name>
    <dbReference type="NCBI Taxonomy" id="1351585"/>
    <lineage>
        <taxon>Bacteria</taxon>
        <taxon>Bacillati</taxon>
        <taxon>Bacillota</taxon>
        <taxon>Negativicutes</taxon>
        <taxon>Veillonellales</taxon>
        <taxon>Veillonellaceae</taxon>
        <taxon>Lucifera</taxon>
    </lineage>
</organism>
<dbReference type="GO" id="GO:0009306">
    <property type="term" value="P:protein secretion"/>
    <property type="evidence" value="ECO:0007669"/>
    <property type="project" value="InterPro"/>
</dbReference>
<evidence type="ECO:0000313" key="7">
    <source>
        <dbReference type="Proteomes" id="UP000277811"/>
    </source>
</evidence>
<proteinExistence type="predicted"/>
<name>A0A498RCJ3_9FIRM</name>
<evidence type="ECO:0000313" key="6">
    <source>
        <dbReference type="EMBL" id="VBB09254.1"/>
    </source>
</evidence>
<dbReference type="Pfam" id="PF04357">
    <property type="entry name" value="TamB"/>
    <property type="match status" value="1"/>
</dbReference>
<dbReference type="Proteomes" id="UP000277811">
    <property type="component" value="Unassembled WGS sequence"/>
</dbReference>
<keyword evidence="7" id="KW-1185">Reference proteome</keyword>
<keyword evidence="4" id="KW-0472">Membrane</keyword>
<protein>
    <submittedName>
        <fullName evidence="6">Translocation and assembly module tamb</fullName>
    </submittedName>
</protein>
<dbReference type="PANTHER" id="PTHR36985:SF1">
    <property type="entry name" value="TRANSLOCATION AND ASSEMBLY MODULE SUBUNIT TAMB"/>
    <property type="match status" value="1"/>
</dbReference>
<evidence type="ECO:0000256" key="3">
    <source>
        <dbReference type="ARBA" id="ARBA00022989"/>
    </source>
</evidence>
<evidence type="ECO:0000256" key="2">
    <source>
        <dbReference type="ARBA" id="ARBA00022692"/>
    </source>
</evidence>
<comment type="subcellular location">
    <subcellularLocation>
        <location evidence="1">Membrane</location>
        <topology evidence="1">Single-pass membrane protein</topology>
    </subcellularLocation>
</comment>
<evidence type="ECO:0000256" key="1">
    <source>
        <dbReference type="ARBA" id="ARBA00004167"/>
    </source>
</evidence>
<keyword evidence="2" id="KW-0812">Transmembrane</keyword>
<dbReference type="RefSeq" id="WP_122630059.1">
    <property type="nucleotide sequence ID" value="NZ_UPPP01000116.1"/>
</dbReference>
<feature type="domain" description="Translocation and assembly module TamB C-terminal" evidence="5">
    <location>
        <begin position="1093"/>
        <end position="1431"/>
    </location>
</feature>
<sequence>MRQKIGALIAAGIVIGLAAVLFWGASASQTVLAGMQQTLDQQLTEALGSKVSIGNVQITSYNKVTVDKAVIFDKQGNEIAASDKVMVTFNPFSLLRGAGPVAAISGVTLVKPQLFLQQYPDKSWNVTELLQQKQTTKSEFTGRITAEDGTAVVETSQGKWPVEGINGRIDFDANPAIAVDLSLQYRNSGVVVKGLINSGGRDTLHIHADQIALQEGQPFLTGSPSIQLVTGLLQDLNLTVAREHGQFTYAGEARLVDGGADFNSLKIREAGGMLALTHNAVYLLSLKGKVNNQPLTVNGQIGTDGAEPALNLEVASDGFDPAAIGEYPFQGTVAFNLAVSGTMSQPDMAGSFNVKQGEIDGYAIANAGGKVHYYAQQLTLTSGQASLFGGRVTGDGSLNMANGAFWAELHGRQLNCAALPPGLPSLSGQGDVDLLVDGQGTLATASLQGTVTVGQGEAAGIPFTSLSAGFTRQQDTVSLDYFTMKLGEGAVTAAGTVTGRELALNVSGSQVPLDGIRNRVGLPSLEGQCGINGTVTGTIDNPVFNAVFDAADGVVLYQPFTTATGRIEMTSRQIKLSGVELIDHATTHKIDGTIGLVDGQPVNLTISSRHARAENLVKLLLPGEKLTGNVDNDVVLTGTLKQLNASGRVRLTEGSFRGYLLAKGEGSYQRVNGVTTIHDFTLQSLNTELKLSGEISAGNQLNFDIIAQNIDVAKLHFDYPYPVTGKANFSGKLTGTPQDPVFTGELLADSMVFNGQTLQDIHGSLQIHGSQMDIPNFSFTQSNGKYTFTGGIDTASEAVYGSLDVNNAELGALLPLFNVDTQDVSGRLNGHIQIGGTLKRPNVWLTGNMTGGKIKNYPLQNIDLDISLENNVITVSRFTANQGSGILAVRGTADLHGPLNLEIGGRDLDAGLLTAWLDTNIETKGKLSFGVQITGTAEKPSAAVSLEVKDGSVANATFDNLYGLFVIDKDNIHVNQLLLNKGTYRASAYGLIPLKALNTQGRQQASAEDQMNLKVRLDEANLSILPFLTKAVSWGAGQTKGEVTIGGTLAHPTLEGGIQIDNGVIKLAALADPIQKVGVDIRFEGDKININTFSGAMGSGSYSLTGSARLNGMALDDYNLTLKLDKLGVNSKYFKGPVQGLLKLDSTGPRPKLSGSLTFENDTINIPYIPEVSPSDLNIALDVDLLAANKVRFYNPYLYDIWTQGKVKLKGTTKYPDVSGHIDALRGTVNYLQTPFQVTEGRADFIQFRSFEPVITLSAQTKLEQTTVYMTAKGPVSAMDLRLSSQPEMNQQEIISLLTLRSRYYDKQKDTTSNTGLGRDELYSIMNAGLQMSFLSEVEGSFRNAFGLDEFQLVPGTLSDQDKAEAINRDVYSLEVGKYVTDRLFLSYTMGVDHTEQSMLVRYDLSPRISLTGSTDTQNNKKLELQARFRF</sequence>
<dbReference type="InterPro" id="IPR007452">
    <property type="entry name" value="TamB_C"/>
</dbReference>
<reference evidence="6 7" key="1">
    <citation type="submission" date="2018-06" db="EMBL/GenBank/DDBJ databases">
        <authorList>
            <person name="Strepis N."/>
        </authorList>
    </citation>
    <scope>NUCLEOTIDE SEQUENCE [LARGE SCALE GENOMIC DNA]</scope>
    <source>
        <strain evidence="6">LUCI</strain>
    </source>
</reference>